<dbReference type="GO" id="GO:0003676">
    <property type="term" value="F:nucleic acid binding"/>
    <property type="evidence" value="ECO:0007669"/>
    <property type="project" value="InterPro"/>
</dbReference>
<name>A0AAD8S3Z8_LOLMU</name>
<dbReference type="PANTHER" id="PTHR33026:SF7">
    <property type="entry name" value="OS03G0100275 PROTEIN"/>
    <property type="match status" value="1"/>
</dbReference>
<dbReference type="Pfam" id="PF00098">
    <property type="entry name" value="zf-CCHC"/>
    <property type="match status" value="1"/>
</dbReference>
<evidence type="ECO:0000256" key="2">
    <source>
        <dbReference type="SAM" id="MobiDB-lite"/>
    </source>
</evidence>
<feature type="compositionally biased region" description="Basic and acidic residues" evidence="2">
    <location>
        <begin position="202"/>
        <end position="218"/>
    </location>
</feature>
<dbReference type="EMBL" id="JAUUTY010000004">
    <property type="protein sequence ID" value="KAK1644561.1"/>
    <property type="molecule type" value="Genomic_DNA"/>
</dbReference>
<evidence type="ECO:0000259" key="3">
    <source>
        <dbReference type="PROSITE" id="PS50158"/>
    </source>
</evidence>
<dbReference type="Gene3D" id="4.10.60.10">
    <property type="entry name" value="Zinc finger, CCHC-type"/>
    <property type="match status" value="1"/>
</dbReference>
<keyword evidence="1" id="KW-0862">Zinc</keyword>
<accession>A0AAD8S3Z8</accession>
<keyword evidence="5" id="KW-1185">Reference proteome</keyword>
<dbReference type="InterPro" id="IPR007321">
    <property type="entry name" value="Transposase_28"/>
</dbReference>
<feature type="region of interest" description="Disordered" evidence="2">
    <location>
        <begin position="188"/>
        <end position="222"/>
    </location>
</feature>
<evidence type="ECO:0000313" key="5">
    <source>
        <dbReference type="Proteomes" id="UP001231189"/>
    </source>
</evidence>
<dbReference type="PROSITE" id="PS50158">
    <property type="entry name" value="ZF_CCHC"/>
    <property type="match status" value="1"/>
</dbReference>
<dbReference type="Pfam" id="PF04195">
    <property type="entry name" value="Transposase_28"/>
    <property type="match status" value="1"/>
</dbReference>
<feature type="region of interest" description="Disordered" evidence="2">
    <location>
        <begin position="246"/>
        <end position="276"/>
    </location>
</feature>
<keyword evidence="1" id="KW-0479">Metal-binding</keyword>
<dbReference type="PANTHER" id="PTHR33026">
    <property type="entry name" value="OS06G0360600 PROTEIN"/>
    <property type="match status" value="1"/>
</dbReference>
<comment type="caution">
    <text evidence="4">The sequence shown here is derived from an EMBL/GenBank/DDBJ whole genome shotgun (WGS) entry which is preliminary data.</text>
</comment>
<dbReference type="GO" id="GO:0008270">
    <property type="term" value="F:zinc ion binding"/>
    <property type="evidence" value="ECO:0007669"/>
    <property type="project" value="UniProtKB-KW"/>
</dbReference>
<reference evidence="4" key="1">
    <citation type="submission" date="2023-07" db="EMBL/GenBank/DDBJ databases">
        <title>A chromosome-level genome assembly of Lolium multiflorum.</title>
        <authorList>
            <person name="Chen Y."/>
            <person name="Copetti D."/>
            <person name="Kolliker R."/>
            <person name="Studer B."/>
        </authorList>
    </citation>
    <scope>NUCLEOTIDE SEQUENCE</scope>
    <source>
        <strain evidence="4">02402/16</strain>
        <tissue evidence="4">Leaf</tissue>
    </source>
</reference>
<feature type="region of interest" description="Disordered" evidence="2">
    <location>
        <begin position="294"/>
        <end position="320"/>
    </location>
</feature>
<gene>
    <name evidence="4" type="ORF">QYE76_062366</name>
</gene>
<feature type="domain" description="CCHC-type" evidence="3">
    <location>
        <begin position="222"/>
        <end position="235"/>
    </location>
</feature>
<protein>
    <recommendedName>
        <fullName evidence="3">CCHC-type domain-containing protein</fullName>
    </recommendedName>
</protein>
<proteinExistence type="predicted"/>
<organism evidence="4 5">
    <name type="scientific">Lolium multiflorum</name>
    <name type="common">Italian ryegrass</name>
    <name type="synonym">Lolium perenne subsp. multiflorum</name>
    <dbReference type="NCBI Taxonomy" id="4521"/>
    <lineage>
        <taxon>Eukaryota</taxon>
        <taxon>Viridiplantae</taxon>
        <taxon>Streptophyta</taxon>
        <taxon>Embryophyta</taxon>
        <taxon>Tracheophyta</taxon>
        <taxon>Spermatophyta</taxon>
        <taxon>Magnoliopsida</taxon>
        <taxon>Liliopsida</taxon>
        <taxon>Poales</taxon>
        <taxon>Poaceae</taxon>
        <taxon>BOP clade</taxon>
        <taxon>Pooideae</taxon>
        <taxon>Poodae</taxon>
        <taxon>Poeae</taxon>
        <taxon>Poeae Chloroplast Group 2 (Poeae type)</taxon>
        <taxon>Loliodinae</taxon>
        <taxon>Loliinae</taxon>
        <taxon>Lolium</taxon>
    </lineage>
</organism>
<dbReference type="InterPro" id="IPR001878">
    <property type="entry name" value="Znf_CCHC"/>
</dbReference>
<dbReference type="Proteomes" id="UP001231189">
    <property type="component" value="Unassembled WGS sequence"/>
</dbReference>
<dbReference type="AlphaFoldDB" id="A0AAD8S3Z8"/>
<sequence>MIHMAISPKDRAHIRSLKTAKEAWDKLEKLFLGNASIQSSRFDEVNNMADNFVMIEGETPEEMYRRLIALAVQMQDLGATFVDDHWIKRKFYNALLPYEEVKLTAIRQNASFRAMTSDEVLSEVIALDISKKNAEDLVARAHNSRKPNLALKMKVHEASESDEDPVEWGSDDLKLNYHEHMALAAKKFWDGNMSRNTRPRRSRDSPRRPSKSPRERTRGRTCYNCGDKNHFVADCTFERREDHGGKLIPKDRYKPLSKGFSKFSPRSDDDKVSSNKKPRALGLMESCRLTRDIGSQTSGESDLPRAPFTMGKKKSGSTSEAAKVSRDWSASAISNRDISKLRSLGFISASEEDIRLPGSVSRPKPPKGFTVMFAAFLFRGLSLPAHEFLRSLLFFYGIQLWQLTPNSILHLSIFITVCEAFLGIEPHWGLWRKIFYVKRHNDSNGPPVVGGVGFVVRKEVDYFDHPMKESVQGWCNKWFYLRDPAVSGWRSNLPPLMMSW</sequence>
<keyword evidence="1" id="KW-0863">Zinc-finger</keyword>
<evidence type="ECO:0000313" key="4">
    <source>
        <dbReference type="EMBL" id="KAK1644561.1"/>
    </source>
</evidence>
<evidence type="ECO:0000256" key="1">
    <source>
        <dbReference type="PROSITE-ProRule" id="PRU00047"/>
    </source>
</evidence>